<protein>
    <submittedName>
        <fullName evidence="1">Uncharacterized protein</fullName>
    </submittedName>
</protein>
<keyword evidence="2" id="KW-1185">Reference proteome</keyword>
<dbReference type="EMBL" id="AP014546">
    <property type="protein sequence ID" value="BBB28765.1"/>
    <property type="molecule type" value="Genomic_DNA"/>
</dbReference>
<gene>
    <name evidence="1" type="ORF">NEJAP_0808</name>
</gene>
<organism evidence="1 2">
    <name type="scientific">Neptunomonas japonica JAMM 1380</name>
    <dbReference type="NCBI Taxonomy" id="1441457"/>
    <lineage>
        <taxon>Bacteria</taxon>
        <taxon>Pseudomonadati</taxon>
        <taxon>Pseudomonadota</taxon>
        <taxon>Gammaproteobacteria</taxon>
        <taxon>Oceanospirillales</taxon>
        <taxon>Oceanospirillaceae</taxon>
        <taxon>Neptunomonas</taxon>
    </lineage>
</organism>
<dbReference type="KEGG" id="njp:NEJAP_0808"/>
<sequence>MAAEPSPALPFGNVGALQALGLLPVFDNTGRKISADTDIKWSGEGGERGEIGLFPEDHAAFLAGNTDLLPGILQSADQAPPASFSFGHAPNLYWLPYLMTGDKKYLGHMENYYRKFCDKMSKPYDNWVGWQQSGRYLAWTLRQLVQLAYLEKKGLTKNTYYLTALSNAKKYYLNNVITASNEKPYYEVWRVLAFNSVTYKSFGWTGWMESMVGQTLNYTVRLGFNDWLPIAQWQFEHLNRRVNLWSVKAVDNDHVFFYDRAKKGEITDYKSAKLWATTHGWEEVAEYSTSIMNKPTYKKWDKGTLFTADAKVDGRFFTYRNRAQYAYAWAALAAQNDIEGAAEIANLLREKIDERGDRWDYKNYQSGYPFSIKPSKNLTHKVWDPIRDNKGKVAKSSWSSLPISSKDNPHILKISNLDPSGEITDLLESRGFNSSKMYGYSHVKGTFTAWVGQAFDRHSKVVYYPWGGGHADSSINGIWKLDLNKLKFAVESMPSDPDLQGSEWSDKYKKLGGNGSFTTYMDRDGVISYVLPDGRPPSQHTYGGVAKVGDILFTTRNRKYAYNVKTKEYNVDGWKKNGSLFQTSIQNVVFPYKNKVFGILKSELQYSGWNKLESAESTDIVDIDAPPRGINFVGQHLIFQMTESKIMAMNFHKKSGKNVYAVFDMKTESWSDLVETYGLPAHNYTQEMQAGVYIPSWGTKGSVLREFSYGSLRGQWYLLDLATSQYTPFSFTGYEVQAGTFVGNKAFIADIGGIKALFYLAVNSKVSEVYVMRIE</sequence>
<dbReference type="Proteomes" id="UP000595332">
    <property type="component" value="Chromosome"/>
</dbReference>
<accession>A0A7R6SUV2</accession>
<reference evidence="1 2" key="1">
    <citation type="journal article" date="2008" name="Int. J. Syst. Evol. Microbiol.">
        <title>Neptunomonas japonica sp. nov., an Osedax japonicus symbiont-like bacterium isolated from sediment adjacent to sperm whale carcasses off Kagoshima, Japan.</title>
        <authorList>
            <person name="Miyazaki M."/>
            <person name="Nogi Y."/>
            <person name="Fujiwara Y."/>
            <person name="Kawato M."/>
            <person name="Kubokawa K."/>
            <person name="Horikoshi K."/>
        </authorList>
    </citation>
    <scope>NUCLEOTIDE SEQUENCE [LARGE SCALE GENOMIC DNA]</scope>
    <source>
        <strain evidence="1 2">JAMM 1380</strain>
    </source>
</reference>
<dbReference type="AlphaFoldDB" id="A0A7R6SUV2"/>
<proteinExistence type="predicted"/>
<evidence type="ECO:0000313" key="2">
    <source>
        <dbReference type="Proteomes" id="UP000595332"/>
    </source>
</evidence>
<name>A0A7R6SUV2_9GAMM</name>
<dbReference type="RefSeq" id="WP_201349430.1">
    <property type="nucleotide sequence ID" value="NZ_AP014546.1"/>
</dbReference>
<evidence type="ECO:0000313" key="1">
    <source>
        <dbReference type="EMBL" id="BBB28765.1"/>
    </source>
</evidence>